<protein>
    <submittedName>
        <fullName evidence="1">Uncharacterized protein</fullName>
    </submittedName>
</protein>
<dbReference type="EMBL" id="KN847390">
    <property type="protein sequence ID" value="KIW35929.1"/>
    <property type="molecule type" value="Genomic_DNA"/>
</dbReference>
<proteinExistence type="predicted"/>
<keyword evidence="2" id="KW-1185">Reference proteome</keyword>
<organism evidence="1 2">
    <name type="scientific">Exophiala oligosperma</name>
    <dbReference type="NCBI Taxonomy" id="215243"/>
    <lineage>
        <taxon>Eukaryota</taxon>
        <taxon>Fungi</taxon>
        <taxon>Dikarya</taxon>
        <taxon>Ascomycota</taxon>
        <taxon>Pezizomycotina</taxon>
        <taxon>Eurotiomycetes</taxon>
        <taxon>Chaetothyriomycetidae</taxon>
        <taxon>Chaetothyriales</taxon>
        <taxon>Herpotrichiellaceae</taxon>
        <taxon>Exophiala</taxon>
    </lineage>
</organism>
<name>A0A0D2DJN8_9EURO</name>
<evidence type="ECO:0000313" key="1">
    <source>
        <dbReference type="EMBL" id="KIW35929.1"/>
    </source>
</evidence>
<sequence length="213" mass="23899">MPIIRGTQALREIAEKVVLLTKDLVRARDSEGNLQYWWEFRSLKWETDYPEAALFCRRYYEDDHSIICNYYRKEHGISLRLTNMKLIYSARGFKPGENQVLVAKVIPHPSAKGQVVGGIEPPQQAAGGEAIPGQVVDGEEISLHKKLTEPLEAAICRISDVGLNPRFEPFDLQPGDTLAMYGPERVIMKKGIIGAMCFEYEVDSDTTSLPSTA</sequence>
<dbReference type="GeneID" id="27363829"/>
<dbReference type="VEuPathDB" id="FungiDB:PV06_11755"/>
<evidence type="ECO:0000313" key="2">
    <source>
        <dbReference type="Proteomes" id="UP000053342"/>
    </source>
</evidence>
<gene>
    <name evidence="1" type="ORF">PV06_11755</name>
</gene>
<dbReference type="HOGENOM" id="CLU_1133602_0_0_1"/>
<reference evidence="1 2" key="1">
    <citation type="submission" date="2015-01" db="EMBL/GenBank/DDBJ databases">
        <title>The Genome Sequence of Exophiala oligosperma CBS72588.</title>
        <authorList>
            <consortium name="The Broad Institute Genomics Platform"/>
            <person name="Cuomo C."/>
            <person name="de Hoog S."/>
            <person name="Gorbushina A."/>
            <person name="Stielow B."/>
            <person name="Teixiera M."/>
            <person name="Abouelleil A."/>
            <person name="Chapman S.B."/>
            <person name="Priest M."/>
            <person name="Young S.K."/>
            <person name="Wortman J."/>
            <person name="Nusbaum C."/>
            <person name="Birren B."/>
        </authorList>
    </citation>
    <scope>NUCLEOTIDE SEQUENCE [LARGE SCALE GENOMIC DNA]</scope>
    <source>
        <strain evidence="1 2">CBS 72588</strain>
    </source>
</reference>
<dbReference type="RefSeq" id="XP_016256145.1">
    <property type="nucleotide sequence ID" value="XM_016413481.1"/>
</dbReference>
<accession>A0A0D2DJN8</accession>
<dbReference type="Proteomes" id="UP000053342">
    <property type="component" value="Unassembled WGS sequence"/>
</dbReference>
<dbReference type="AlphaFoldDB" id="A0A0D2DJN8"/>